<name>A0A182XRS2_ANOQN</name>
<protein>
    <submittedName>
        <fullName evidence="1">Uncharacterized protein</fullName>
    </submittedName>
</protein>
<dbReference type="AlphaFoldDB" id="A0A182XRS2"/>
<sequence>MGAIVRTLVAHRQQLFRVVKSTRTGPAADVANVDLLLYAGRYLQRLQLVVDLQVQLVRAEHFRLLREGVVNGKQTDSLRRHGPIDLIHHKPARIEQGKRRAACERFLQVRIDRIVSVIDRRKLQQRAILARPGIIPIQ</sequence>
<accession>A0A182XRS2</accession>
<reference evidence="1" key="1">
    <citation type="submission" date="2020-05" db="UniProtKB">
        <authorList>
            <consortium name="EnsemblMetazoa"/>
        </authorList>
    </citation>
    <scope>IDENTIFICATION</scope>
    <source>
        <strain evidence="1">SANGQUA</strain>
    </source>
</reference>
<dbReference type="Proteomes" id="UP000076407">
    <property type="component" value="Unassembled WGS sequence"/>
</dbReference>
<keyword evidence="2" id="KW-1185">Reference proteome</keyword>
<dbReference type="VEuPathDB" id="VectorBase:AQUA014542"/>
<proteinExistence type="predicted"/>
<dbReference type="EnsemblMetazoa" id="AQUA014542-RA">
    <property type="protein sequence ID" value="AQUA014542-PA"/>
    <property type="gene ID" value="AQUA014542"/>
</dbReference>
<evidence type="ECO:0000313" key="2">
    <source>
        <dbReference type="Proteomes" id="UP000076407"/>
    </source>
</evidence>
<evidence type="ECO:0000313" key="1">
    <source>
        <dbReference type="EnsemblMetazoa" id="AQUA014542-PA"/>
    </source>
</evidence>
<organism evidence="1 2">
    <name type="scientific">Anopheles quadriannulatus</name>
    <name type="common">Mosquito</name>
    <dbReference type="NCBI Taxonomy" id="34691"/>
    <lineage>
        <taxon>Eukaryota</taxon>
        <taxon>Metazoa</taxon>
        <taxon>Ecdysozoa</taxon>
        <taxon>Arthropoda</taxon>
        <taxon>Hexapoda</taxon>
        <taxon>Insecta</taxon>
        <taxon>Pterygota</taxon>
        <taxon>Neoptera</taxon>
        <taxon>Endopterygota</taxon>
        <taxon>Diptera</taxon>
        <taxon>Nematocera</taxon>
        <taxon>Culicoidea</taxon>
        <taxon>Culicidae</taxon>
        <taxon>Anophelinae</taxon>
        <taxon>Anopheles</taxon>
    </lineage>
</organism>